<dbReference type="AlphaFoldDB" id="A0A239N3E1"/>
<protein>
    <submittedName>
        <fullName evidence="1">Uncharacterized protein</fullName>
    </submittedName>
</protein>
<keyword evidence="2" id="KW-1185">Reference proteome</keyword>
<sequence length="50" mass="5422">MARFQLIEDIRCAVKVRHTLESILGVMVFGSAAVGGDSITAISHWTHEAP</sequence>
<dbReference type="Proteomes" id="UP000198282">
    <property type="component" value="Unassembled WGS sequence"/>
</dbReference>
<accession>A0A239N3E1</accession>
<name>A0A239N3E1_9ACTN</name>
<gene>
    <name evidence="1" type="ORF">SAMN05216276_105029</name>
</gene>
<reference evidence="1 2" key="1">
    <citation type="submission" date="2017-06" db="EMBL/GenBank/DDBJ databases">
        <authorList>
            <person name="Kim H.J."/>
            <person name="Triplett B.A."/>
        </authorList>
    </citation>
    <scope>NUCLEOTIDE SEQUENCE [LARGE SCALE GENOMIC DNA]</scope>
    <source>
        <strain evidence="1 2">CGMCC 4.2132</strain>
    </source>
</reference>
<evidence type="ECO:0000313" key="2">
    <source>
        <dbReference type="Proteomes" id="UP000198282"/>
    </source>
</evidence>
<evidence type="ECO:0000313" key="1">
    <source>
        <dbReference type="EMBL" id="SNT48962.1"/>
    </source>
</evidence>
<proteinExistence type="predicted"/>
<dbReference type="RefSeq" id="WP_245878740.1">
    <property type="nucleotide sequence ID" value="NZ_FZOD01000050.1"/>
</dbReference>
<organism evidence="1 2">
    <name type="scientific">Streptosporangium subroseum</name>
    <dbReference type="NCBI Taxonomy" id="106412"/>
    <lineage>
        <taxon>Bacteria</taxon>
        <taxon>Bacillati</taxon>
        <taxon>Actinomycetota</taxon>
        <taxon>Actinomycetes</taxon>
        <taxon>Streptosporangiales</taxon>
        <taxon>Streptosporangiaceae</taxon>
        <taxon>Streptosporangium</taxon>
    </lineage>
</organism>
<dbReference type="EMBL" id="FZOD01000050">
    <property type="protein sequence ID" value="SNT48962.1"/>
    <property type="molecule type" value="Genomic_DNA"/>
</dbReference>